<feature type="chain" id="PRO_5045980409" evidence="1">
    <location>
        <begin position="23"/>
        <end position="395"/>
    </location>
</feature>
<gene>
    <name evidence="2" type="ORF">PLOB_00007761</name>
</gene>
<dbReference type="EMBL" id="CALNXK010000137">
    <property type="protein sequence ID" value="CAH3166608.1"/>
    <property type="molecule type" value="Genomic_DNA"/>
</dbReference>
<dbReference type="Proteomes" id="UP001159405">
    <property type="component" value="Unassembled WGS sequence"/>
</dbReference>
<sequence>MTCWKANYINFFVLAAVLFVSSEKVPKYPSYKKVLGKVANSLAVPQIRNVSSKTHFEVCAEEGEEIFYCPLDEICCTPGDPASRCCPAEYPLCLPKENPVGCCPVGYPTLCGLYCCKEGSFCCNGMDCCDRIGACCGARCCENGEFCCNGISCCDSVGACCGVQCCEFGEFCCNGISCCDSVDACCGAQCCPEDAPCCKQDGSSACCDKVTMACCDGYGCVHPCPSQFDALGCQLTSLFLDNNRLETLYTSTKNVYRILRPDENPEGIVARDPVAEKNVLSHVNCGSRSNYASQFISTSASLDVAKDYKEKGEEKGLTGLRICEFEVDKLPQTCQMVDLTTEENRDKYLGNALSKTYAKVSAEILLQCDAPIPCTVIDPPTERETKKFADIPFEL</sequence>
<feature type="signal peptide" evidence="1">
    <location>
        <begin position="1"/>
        <end position="22"/>
    </location>
</feature>
<comment type="caution">
    <text evidence="2">The sequence shown here is derived from an EMBL/GenBank/DDBJ whole genome shotgun (WGS) entry which is preliminary data.</text>
</comment>
<keyword evidence="3" id="KW-1185">Reference proteome</keyword>
<proteinExistence type="predicted"/>
<organism evidence="2 3">
    <name type="scientific">Porites lobata</name>
    <dbReference type="NCBI Taxonomy" id="104759"/>
    <lineage>
        <taxon>Eukaryota</taxon>
        <taxon>Metazoa</taxon>
        <taxon>Cnidaria</taxon>
        <taxon>Anthozoa</taxon>
        <taxon>Hexacorallia</taxon>
        <taxon>Scleractinia</taxon>
        <taxon>Fungiina</taxon>
        <taxon>Poritidae</taxon>
        <taxon>Porites</taxon>
    </lineage>
</organism>
<name>A0ABN8QN29_9CNID</name>
<reference evidence="2 3" key="1">
    <citation type="submission" date="2022-05" db="EMBL/GenBank/DDBJ databases">
        <authorList>
            <consortium name="Genoscope - CEA"/>
            <person name="William W."/>
        </authorList>
    </citation>
    <scope>NUCLEOTIDE SEQUENCE [LARGE SCALE GENOMIC DNA]</scope>
</reference>
<accession>A0ABN8QN29</accession>
<evidence type="ECO:0000256" key="1">
    <source>
        <dbReference type="SAM" id="SignalP"/>
    </source>
</evidence>
<protein>
    <submittedName>
        <fullName evidence="2">Uncharacterized protein</fullName>
    </submittedName>
</protein>
<evidence type="ECO:0000313" key="3">
    <source>
        <dbReference type="Proteomes" id="UP001159405"/>
    </source>
</evidence>
<evidence type="ECO:0000313" key="2">
    <source>
        <dbReference type="EMBL" id="CAH3166608.1"/>
    </source>
</evidence>
<keyword evidence="1" id="KW-0732">Signal</keyword>